<proteinExistence type="predicted"/>
<comment type="caution">
    <text evidence="1">The sequence shown here is derived from an EMBL/GenBank/DDBJ whole genome shotgun (WGS) entry which is preliminary data.</text>
</comment>
<evidence type="ECO:0000313" key="1">
    <source>
        <dbReference type="EMBL" id="KAJ8457859.1"/>
    </source>
</evidence>
<protein>
    <submittedName>
        <fullName evidence="1">Uncharacterized protein</fullName>
    </submittedName>
</protein>
<gene>
    <name evidence="1" type="ORF">OPV22_030785</name>
</gene>
<organism evidence="1 2">
    <name type="scientific">Ensete ventricosum</name>
    <name type="common">Abyssinian banana</name>
    <name type="synonym">Musa ensete</name>
    <dbReference type="NCBI Taxonomy" id="4639"/>
    <lineage>
        <taxon>Eukaryota</taxon>
        <taxon>Viridiplantae</taxon>
        <taxon>Streptophyta</taxon>
        <taxon>Embryophyta</taxon>
        <taxon>Tracheophyta</taxon>
        <taxon>Spermatophyta</taxon>
        <taxon>Magnoliopsida</taxon>
        <taxon>Liliopsida</taxon>
        <taxon>Zingiberales</taxon>
        <taxon>Musaceae</taxon>
        <taxon>Ensete</taxon>
    </lineage>
</organism>
<accession>A0AAV8PUN3</accession>
<dbReference type="AlphaFoldDB" id="A0AAV8PUN3"/>
<dbReference type="Proteomes" id="UP001222027">
    <property type="component" value="Unassembled WGS sequence"/>
</dbReference>
<dbReference type="EMBL" id="JAQQAF010000009">
    <property type="protein sequence ID" value="KAJ8457859.1"/>
    <property type="molecule type" value="Genomic_DNA"/>
</dbReference>
<name>A0AAV8PUN3_ENSVE</name>
<evidence type="ECO:0000313" key="2">
    <source>
        <dbReference type="Proteomes" id="UP001222027"/>
    </source>
</evidence>
<keyword evidence="2" id="KW-1185">Reference proteome</keyword>
<reference evidence="1 2" key="1">
    <citation type="submission" date="2022-12" db="EMBL/GenBank/DDBJ databases">
        <title>Chromosome-scale assembly of the Ensete ventricosum genome.</title>
        <authorList>
            <person name="Dussert Y."/>
            <person name="Stocks J."/>
            <person name="Wendawek A."/>
            <person name="Woldeyes F."/>
            <person name="Nichols R.A."/>
            <person name="Borrell J.S."/>
        </authorList>
    </citation>
    <scope>NUCLEOTIDE SEQUENCE [LARGE SCALE GENOMIC DNA]</scope>
    <source>
        <strain evidence="2">cv. Maze</strain>
        <tissue evidence="1">Seeds</tissue>
    </source>
</reference>
<sequence length="78" mass="8074">MVPYRSRIGGSEYVGGLRCCPTGWRSRAGHVASGRAVAVLRTPFATRGKVASWLEAESWSKATGACALGGSFATSTGP</sequence>